<keyword evidence="6 8" id="KW-0472">Membrane</keyword>
<dbReference type="InterPro" id="IPR050586">
    <property type="entry name" value="CPA3_Na-H_Antiporter_D"/>
</dbReference>
<dbReference type="AlphaFoldDB" id="W4VMM1"/>
<dbReference type="EMBL" id="BAVS01000019">
    <property type="protein sequence ID" value="GAE94093.1"/>
    <property type="molecule type" value="Genomic_DNA"/>
</dbReference>
<evidence type="ECO:0000256" key="4">
    <source>
        <dbReference type="ARBA" id="ARBA00022692"/>
    </source>
</evidence>
<evidence type="ECO:0000259" key="9">
    <source>
        <dbReference type="Pfam" id="PF00361"/>
    </source>
</evidence>
<evidence type="ECO:0000256" key="7">
    <source>
        <dbReference type="RuleBase" id="RU000320"/>
    </source>
</evidence>
<feature type="transmembrane region" description="Helical" evidence="8">
    <location>
        <begin position="31"/>
        <end position="51"/>
    </location>
</feature>
<keyword evidence="4 7" id="KW-0812">Transmembrane</keyword>
<evidence type="ECO:0000313" key="10">
    <source>
        <dbReference type="EMBL" id="GAE94093.1"/>
    </source>
</evidence>
<keyword evidence="3" id="KW-1003">Cell membrane</keyword>
<feature type="transmembrane region" description="Helical" evidence="8">
    <location>
        <begin position="6"/>
        <end position="24"/>
    </location>
</feature>
<sequence length="84" mass="9123">MTHEFFIWIAALTLIFGAIGALSTNNIKLVVAYNIIPAVGFMLLGIGVYNSTGFSGAIYYLINDMIIKAALFLLVGGYRVSCRD</sequence>
<evidence type="ECO:0000256" key="2">
    <source>
        <dbReference type="ARBA" id="ARBA00005346"/>
    </source>
</evidence>
<evidence type="ECO:0000256" key="8">
    <source>
        <dbReference type="SAM" id="Phobius"/>
    </source>
</evidence>
<accession>W4VMM1</accession>
<organism evidence="10 11">
    <name type="scientific">Gracilibacillus boraciitolerans JCM 21714</name>
    <dbReference type="NCBI Taxonomy" id="1298598"/>
    <lineage>
        <taxon>Bacteria</taxon>
        <taxon>Bacillati</taxon>
        <taxon>Bacillota</taxon>
        <taxon>Bacilli</taxon>
        <taxon>Bacillales</taxon>
        <taxon>Bacillaceae</taxon>
        <taxon>Gracilibacillus</taxon>
    </lineage>
</organism>
<dbReference type="GO" id="GO:0005886">
    <property type="term" value="C:plasma membrane"/>
    <property type="evidence" value="ECO:0007669"/>
    <property type="project" value="UniProtKB-SubCell"/>
</dbReference>
<reference evidence="10 11" key="1">
    <citation type="journal article" date="2014" name="Genome Announc.">
        <title>Draft Genome Sequence of the Boron-Tolerant and Moderately Halotolerant Bacterium Gracilibacillus boraciitolerans JCM 21714T.</title>
        <authorList>
            <person name="Ahmed I."/>
            <person name="Oshima K."/>
            <person name="Suda W."/>
            <person name="Kitamura K."/>
            <person name="Iida T."/>
            <person name="Ohmori Y."/>
            <person name="Fujiwara T."/>
            <person name="Hattori M."/>
            <person name="Ohkuma M."/>
        </authorList>
    </citation>
    <scope>NUCLEOTIDE SEQUENCE [LARGE SCALE GENOMIC DNA]</scope>
    <source>
        <strain evidence="10 11">JCM 21714</strain>
    </source>
</reference>
<feature type="domain" description="NADH:quinone oxidoreductase/Mrp antiporter transmembrane" evidence="9">
    <location>
        <begin position="3"/>
        <end position="78"/>
    </location>
</feature>
<comment type="subcellular location">
    <subcellularLocation>
        <location evidence="1">Cell membrane</location>
        <topology evidence="1">Multi-pass membrane protein</topology>
    </subcellularLocation>
    <subcellularLocation>
        <location evidence="7">Membrane</location>
        <topology evidence="7">Multi-pass membrane protein</topology>
    </subcellularLocation>
</comment>
<protein>
    <submittedName>
        <fullName evidence="10">Na(+) H(+) antiporter subunit D</fullName>
    </submittedName>
</protein>
<evidence type="ECO:0000313" key="11">
    <source>
        <dbReference type="Proteomes" id="UP000019102"/>
    </source>
</evidence>
<evidence type="ECO:0000256" key="3">
    <source>
        <dbReference type="ARBA" id="ARBA00022475"/>
    </source>
</evidence>
<evidence type="ECO:0000256" key="6">
    <source>
        <dbReference type="ARBA" id="ARBA00023136"/>
    </source>
</evidence>
<dbReference type="Proteomes" id="UP000019102">
    <property type="component" value="Unassembled WGS sequence"/>
</dbReference>
<name>W4VMM1_9BACI</name>
<evidence type="ECO:0000256" key="5">
    <source>
        <dbReference type="ARBA" id="ARBA00022989"/>
    </source>
</evidence>
<evidence type="ECO:0000256" key="1">
    <source>
        <dbReference type="ARBA" id="ARBA00004651"/>
    </source>
</evidence>
<proteinExistence type="inferred from homology"/>
<dbReference type="STRING" id="1298598.JCM21714_3227"/>
<gene>
    <name evidence="10" type="ORF">JCM21714_3227</name>
</gene>
<comment type="caution">
    <text evidence="10">The sequence shown here is derived from an EMBL/GenBank/DDBJ whole genome shotgun (WGS) entry which is preliminary data.</text>
</comment>
<dbReference type="Pfam" id="PF00361">
    <property type="entry name" value="Proton_antipo_M"/>
    <property type="match status" value="1"/>
</dbReference>
<dbReference type="PANTHER" id="PTHR42703">
    <property type="entry name" value="NADH DEHYDROGENASE"/>
    <property type="match status" value="1"/>
</dbReference>
<dbReference type="PANTHER" id="PTHR42703:SF1">
    <property type="entry name" value="NA(+)_H(+) ANTIPORTER SUBUNIT D1"/>
    <property type="match status" value="1"/>
</dbReference>
<keyword evidence="11" id="KW-1185">Reference proteome</keyword>
<keyword evidence="5 8" id="KW-1133">Transmembrane helix</keyword>
<dbReference type="InterPro" id="IPR001750">
    <property type="entry name" value="ND/Mrp_TM"/>
</dbReference>
<dbReference type="eggNOG" id="COG0651">
    <property type="taxonomic scope" value="Bacteria"/>
</dbReference>
<feature type="transmembrane region" description="Helical" evidence="8">
    <location>
        <begin position="57"/>
        <end position="78"/>
    </location>
</feature>
<comment type="similarity">
    <text evidence="2">Belongs to the CPA3 antiporters (TC 2.A.63) subunit D family.</text>
</comment>